<evidence type="ECO:0000256" key="1">
    <source>
        <dbReference type="ARBA" id="ARBA00022884"/>
    </source>
</evidence>
<evidence type="ECO:0000313" key="3">
    <source>
        <dbReference type="EMBL" id="OMJ87576.1"/>
    </source>
</evidence>
<dbReference type="InterPro" id="IPR014560">
    <property type="entry name" value="UCP030333_Alba"/>
</dbReference>
<dbReference type="Gene3D" id="3.30.110.20">
    <property type="entry name" value="Alba-like domain"/>
    <property type="match status" value="1"/>
</dbReference>
<dbReference type="InterPro" id="IPR036882">
    <property type="entry name" value="Alba-like_dom_sf"/>
</dbReference>
<evidence type="ECO:0000259" key="2">
    <source>
        <dbReference type="Pfam" id="PF01918"/>
    </source>
</evidence>
<name>A0A1R2CF55_9CILI</name>
<sequence>MENREVRVSQGKPYTSYVGASKEILKEKGTVELHGLGEACSNVVRAAEMLVSLGYGTLEKFETFTLSENNPSGMARSRNKVVIKLSKASTFDKAYDDFNSSRATKK</sequence>
<proteinExistence type="predicted"/>
<dbReference type="EMBL" id="MPUH01000173">
    <property type="protein sequence ID" value="OMJ87576.1"/>
    <property type="molecule type" value="Genomic_DNA"/>
</dbReference>
<dbReference type="Proteomes" id="UP000187209">
    <property type="component" value="Unassembled WGS sequence"/>
</dbReference>
<comment type="caution">
    <text evidence="3">The sequence shown here is derived from an EMBL/GenBank/DDBJ whole genome shotgun (WGS) entry which is preliminary data.</text>
</comment>
<accession>A0A1R2CF55</accession>
<evidence type="ECO:0000313" key="4">
    <source>
        <dbReference type="Proteomes" id="UP000187209"/>
    </source>
</evidence>
<keyword evidence="4" id="KW-1185">Reference proteome</keyword>
<dbReference type="AlphaFoldDB" id="A0A1R2CF55"/>
<gene>
    <name evidence="3" type="ORF">SteCoe_10663</name>
</gene>
<dbReference type="PANTHER" id="PTHR31947">
    <property type="entry name" value="DNA/RNA-BINDING PROTEIN ALBA 3"/>
    <property type="match status" value="1"/>
</dbReference>
<dbReference type="PANTHER" id="PTHR31947:SF36">
    <property type="entry name" value="DNA_RNA-BINDING PROTEIN ALBA-LIKE DOMAIN-CONTAINING PROTEIN"/>
    <property type="match status" value="1"/>
</dbReference>
<reference evidence="3 4" key="1">
    <citation type="submission" date="2016-11" db="EMBL/GenBank/DDBJ databases">
        <title>The macronuclear genome of Stentor coeruleus: a giant cell with tiny introns.</title>
        <authorList>
            <person name="Slabodnick M."/>
            <person name="Ruby J.G."/>
            <person name="Reiff S.B."/>
            <person name="Swart E.C."/>
            <person name="Gosai S."/>
            <person name="Prabakaran S."/>
            <person name="Witkowska E."/>
            <person name="Larue G.E."/>
            <person name="Fisher S."/>
            <person name="Freeman R.M."/>
            <person name="Gunawardena J."/>
            <person name="Chu W."/>
            <person name="Stover N.A."/>
            <person name="Gregory B.D."/>
            <person name="Nowacki M."/>
            <person name="Derisi J."/>
            <person name="Roy S.W."/>
            <person name="Marshall W.F."/>
            <person name="Sood P."/>
        </authorList>
    </citation>
    <scope>NUCLEOTIDE SEQUENCE [LARGE SCALE GENOMIC DNA]</scope>
    <source>
        <strain evidence="3">WM001</strain>
    </source>
</reference>
<feature type="domain" description="DNA/RNA-binding protein Alba-like" evidence="2">
    <location>
        <begin position="5"/>
        <end position="67"/>
    </location>
</feature>
<protein>
    <recommendedName>
        <fullName evidence="2">DNA/RNA-binding protein Alba-like domain-containing protein</fullName>
    </recommendedName>
</protein>
<dbReference type="Pfam" id="PF01918">
    <property type="entry name" value="Alba"/>
    <property type="match status" value="1"/>
</dbReference>
<dbReference type="GO" id="GO:0003723">
    <property type="term" value="F:RNA binding"/>
    <property type="evidence" value="ECO:0007669"/>
    <property type="project" value="UniProtKB-KW"/>
</dbReference>
<dbReference type="InterPro" id="IPR002775">
    <property type="entry name" value="DNA/RNA-bd_Alba-like"/>
</dbReference>
<organism evidence="3 4">
    <name type="scientific">Stentor coeruleus</name>
    <dbReference type="NCBI Taxonomy" id="5963"/>
    <lineage>
        <taxon>Eukaryota</taxon>
        <taxon>Sar</taxon>
        <taxon>Alveolata</taxon>
        <taxon>Ciliophora</taxon>
        <taxon>Postciliodesmatophora</taxon>
        <taxon>Heterotrichea</taxon>
        <taxon>Heterotrichida</taxon>
        <taxon>Stentoridae</taxon>
        <taxon>Stentor</taxon>
    </lineage>
</organism>
<dbReference type="GO" id="GO:0005634">
    <property type="term" value="C:nucleus"/>
    <property type="evidence" value="ECO:0007669"/>
    <property type="project" value="TreeGrafter"/>
</dbReference>
<dbReference type="SUPFAM" id="SSF82704">
    <property type="entry name" value="AlbA-like"/>
    <property type="match status" value="1"/>
</dbReference>
<keyword evidence="1" id="KW-0694">RNA-binding</keyword>